<evidence type="ECO:0000313" key="9">
    <source>
        <dbReference type="EMBL" id="GIK03891.1"/>
    </source>
</evidence>
<dbReference type="AlphaFoldDB" id="A0A9P3C2A8"/>
<evidence type="ECO:0000259" key="8">
    <source>
        <dbReference type="PROSITE" id="PS51751"/>
    </source>
</evidence>
<keyword evidence="4 7" id="KW-0256">Endoplasmic reticulum</keyword>
<dbReference type="OrthoDB" id="433124at2759"/>
<dbReference type="GO" id="GO:0005789">
    <property type="term" value="C:endoplasmic reticulum membrane"/>
    <property type="evidence" value="ECO:0007669"/>
    <property type="project" value="UniProtKB-SubCell"/>
</dbReference>
<name>A0A9P3C2A8_ASPVI</name>
<comment type="caution">
    <text evidence="9">The sequence shown here is derived from an EMBL/GenBank/DDBJ whole genome shotgun (WGS) entry which is preliminary data.</text>
</comment>
<keyword evidence="10" id="KW-1185">Reference proteome</keyword>
<feature type="transmembrane region" description="Helical" evidence="7">
    <location>
        <begin position="70"/>
        <end position="94"/>
    </location>
</feature>
<comment type="subcellular location">
    <subcellularLocation>
        <location evidence="1">Endoplasmic reticulum membrane</location>
        <topology evidence="1">Multi-pass membrane protein</topology>
    </subcellularLocation>
</comment>
<dbReference type="EMBL" id="BOPL01000006">
    <property type="protein sequence ID" value="GIK03891.1"/>
    <property type="molecule type" value="Genomic_DNA"/>
</dbReference>
<feature type="transmembrane region" description="Helical" evidence="7">
    <location>
        <begin position="139"/>
        <end position="158"/>
    </location>
</feature>
<accession>A0A9P3C2A8</accession>
<evidence type="ECO:0000256" key="4">
    <source>
        <dbReference type="ARBA" id="ARBA00022824"/>
    </source>
</evidence>
<dbReference type="InterPro" id="IPR033118">
    <property type="entry name" value="EXPERA"/>
</dbReference>
<dbReference type="InterPro" id="IPR016964">
    <property type="entry name" value="Sigma2_recept"/>
</dbReference>
<dbReference type="Proteomes" id="UP000710440">
    <property type="component" value="Unassembled WGS sequence"/>
</dbReference>
<sequence length="171" mass="19682">MTSPPASASASIWSRKRDLFYLIFFIIHIPIVVLVDAVTFLPTALQTNFGLKTHADYLATYQDKLPEETAPWFCVFVFMELYYQVPLAIWAIVALIRDNPMVPVHLLVFGGHIFLTTLTCLVEMWSWEDRTFAQKRTLTMMYGPYFALGAFMALDMFFRLRGKLLGKKKLA</sequence>
<dbReference type="GeneID" id="66935948"/>
<feature type="transmembrane region" description="Helical" evidence="7">
    <location>
        <begin position="19"/>
        <end position="41"/>
    </location>
</feature>
<keyword evidence="5 7" id="KW-1133">Transmembrane helix</keyword>
<evidence type="ECO:0000256" key="3">
    <source>
        <dbReference type="ARBA" id="ARBA00022692"/>
    </source>
</evidence>
<evidence type="ECO:0000256" key="6">
    <source>
        <dbReference type="ARBA" id="ARBA00023136"/>
    </source>
</evidence>
<evidence type="ECO:0000256" key="7">
    <source>
        <dbReference type="PIRNR" id="PIRNR031032"/>
    </source>
</evidence>
<dbReference type="PANTHER" id="PTHR31204">
    <property type="entry name" value="SIGMA INTRACELLULAR RECEPTOR 2"/>
    <property type="match status" value="1"/>
</dbReference>
<feature type="domain" description="EXPERA" evidence="8">
    <location>
        <begin position="17"/>
        <end position="153"/>
    </location>
</feature>
<gene>
    <name evidence="9" type="ORF">Aspvir_007966</name>
</gene>
<comment type="similarity">
    <text evidence="2">Belongs to the TMEM97/sigma-2 receptor family.</text>
</comment>
<reference evidence="9 10" key="1">
    <citation type="submission" date="2021-02" db="EMBL/GenBank/DDBJ databases">
        <title>Pan-genome distribution and transcriptional activeness of fungal secondary metabolism genes in Aspergillus section Fumigati.</title>
        <authorList>
            <person name="Takahashi H."/>
            <person name="Umemura M."/>
            <person name="Ninomiya A."/>
            <person name="Kusuya Y."/>
            <person name="Urayama S."/>
            <person name="Shimizu M."/>
            <person name="Watanabe A."/>
            <person name="Kamei K."/>
            <person name="Yaguchi T."/>
            <person name="Hagiwara D."/>
        </authorList>
    </citation>
    <scope>NUCLEOTIDE SEQUENCE [LARGE SCALE GENOMIC DNA]</scope>
    <source>
        <strain evidence="9 10">IFM 47045</strain>
    </source>
</reference>
<dbReference type="InterPro" id="IPR051987">
    <property type="entry name" value="Sigma-2_receptor-like"/>
</dbReference>
<dbReference type="PROSITE" id="PS51751">
    <property type="entry name" value="EXPERA"/>
    <property type="match status" value="1"/>
</dbReference>
<evidence type="ECO:0000256" key="5">
    <source>
        <dbReference type="ARBA" id="ARBA00022989"/>
    </source>
</evidence>
<evidence type="ECO:0000256" key="2">
    <source>
        <dbReference type="ARBA" id="ARBA00009096"/>
    </source>
</evidence>
<evidence type="ECO:0000313" key="10">
    <source>
        <dbReference type="Proteomes" id="UP000710440"/>
    </source>
</evidence>
<evidence type="ECO:0000256" key="1">
    <source>
        <dbReference type="ARBA" id="ARBA00004477"/>
    </source>
</evidence>
<dbReference type="Pfam" id="PF05241">
    <property type="entry name" value="EBP"/>
    <property type="match status" value="1"/>
</dbReference>
<keyword evidence="6 7" id="KW-0472">Membrane</keyword>
<keyword evidence="3 7" id="KW-0812">Transmembrane</keyword>
<dbReference type="RefSeq" id="XP_043127077.1">
    <property type="nucleotide sequence ID" value="XM_043271142.1"/>
</dbReference>
<dbReference type="PIRSF" id="PIRSF031032">
    <property type="entry name" value="TMP_97_prd"/>
    <property type="match status" value="1"/>
</dbReference>
<feature type="transmembrane region" description="Helical" evidence="7">
    <location>
        <begin position="106"/>
        <end position="127"/>
    </location>
</feature>
<protein>
    <recommendedName>
        <fullName evidence="7">Efficient mitochondria targeting-associated protein 19</fullName>
    </recommendedName>
</protein>
<organism evidence="9 10">
    <name type="scientific">Aspergillus viridinutans</name>
    <dbReference type="NCBI Taxonomy" id="75553"/>
    <lineage>
        <taxon>Eukaryota</taxon>
        <taxon>Fungi</taxon>
        <taxon>Dikarya</taxon>
        <taxon>Ascomycota</taxon>
        <taxon>Pezizomycotina</taxon>
        <taxon>Eurotiomycetes</taxon>
        <taxon>Eurotiomycetidae</taxon>
        <taxon>Eurotiales</taxon>
        <taxon>Aspergillaceae</taxon>
        <taxon>Aspergillus</taxon>
        <taxon>Aspergillus subgen. Fumigati</taxon>
    </lineage>
</organism>
<proteinExistence type="inferred from homology"/>
<dbReference type="PANTHER" id="PTHR31204:SF1">
    <property type="entry name" value="SIGMA INTRACELLULAR RECEPTOR 2"/>
    <property type="match status" value="1"/>
</dbReference>